<name>A0ABR0F4Q6_ZASCE</name>
<protein>
    <submittedName>
        <fullName evidence="2">Uncharacterized protein</fullName>
    </submittedName>
</protein>
<comment type="caution">
    <text evidence="2">The sequence shown here is derived from an EMBL/GenBank/DDBJ whole genome shotgun (WGS) entry which is preliminary data.</text>
</comment>
<proteinExistence type="predicted"/>
<reference evidence="2 3" key="1">
    <citation type="journal article" date="2023" name="G3 (Bethesda)">
        <title>A chromosome-level genome assembly of Zasmidium syzygii isolated from banana leaves.</title>
        <authorList>
            <person name="van Westerhoven A.C."/>
            <person name="Mehrabi R."/>
            <person name="Talebi R."/>
            <person name="Steentjes M.B.F."/>
            <person name="Corcolon B."/>
            <person name="Chong P.A."/>
            <person name="Kema G.H.J."/>
            <person name="Seidl M.F."/>
        </authorList>
    </citation>
    <scope>NUCLEOTIDE SEQUENCE [LARGE SCALE GENOMIC DNA]</scope>
    <source>
        <strain evidence="2 3">P124</strain>
    </source>
</reference>
<evidence type="ECO:0000256" key="1">
    <source>
        <dbReference type="SAM" id="MobiDB-lite"/>
    </source>
</evidence>
<accession>A0ABR0F4Q6</accession>
<evidence type="ECO:0000313" key="2">
    <source>
        <dbReference type="EMBL" id="KAK4508687.1"/>
    </source>
</evidence>
<keyword evidence="3" id="KW-1185">Reference proteome</keyword>
<evidence type="ECO:0000313" key="3">
    <source>
        <dbReference type="Proteomes" id="UP001305779"/>
    </source>
</evidence>
<feature type="region of interest" description="Disordered" evidence="1">
    <location>
        <begin position="514"/>
        <end position="551"/>
    </location>
</feature>
<organism evidence="2 3">
    <name type="scientific">Zasmidium cellare</name>
    <name type="common">Wine cellar mold</name>
    <name type="synonym">Racodium cellare</name>
    <dbReference type="NCBI Taxonomy" id="395010"/>
    <lineage>
        <taxon>Eukaryota</taxon>
        <taxon>Fungi</taxon>
        <taxon>Dikarya</taxon>
        <taxon>Ascomycota</taxon>
        <taxon>Pezizomycotina</taxon>
        <taxon>Dothideomycetes</taxon>
        <taxon>Dothideomycetidae</taxon>
        <taxon>Mycosphaerellales</taxon>
        <taxon>Mycosphaerellaceae</taxon>
        <taxon>Zasmidium</taxon>
    </lineage>
</organism>
<feature type="compositionally biased region" description="Low complexity" evidence="1">
    <location>
        <begin position="480"/>
        <end position="496"/>
    </location>
</feature>
<gene>
    <name evidence="2" type="ORF">PRZ48_002426</name>
</gene>
<dbReference type="Proteomes" id="UP001305779">
    <property type="component" value="Unassembled WGS sequence"/>
</dbReference>
<dbReference type="EMBL" id="JAXOVC010000001">
    <property type="protein sequence ID" value="KAK4508687.1"/>
    <property type="molecule type" value="Genomic_DNA"/>
</dbReference>
<feature type="region of interest" description="Disordered" evidence="1">
    <location>
        <begin position="1"/>
        <end position="31"/>
    </location>
</feature>
<feature type="region of interest" description="Disordered" evidence="1">
    <location>
        <begin position="467"/>
        <end position="502"/>
    </location>
</feature>
<sequence length="670" mass="74731">MSCPVKRKAEEMAPGTGASGNPPPPQAPPQKYPVKFTNYVVAKAAPTLTQRSLTRIGKIRLISSCLAPCDKDRGKDSVKLKCNICHKREDYGLRSPIDEKCLEQSFLPQTDGTLWTKSSLRKELRAIGVECPACLRPGDPPPVPFKRHSTSDYFLQKKYDGFPKKEAPMKTVGQMLRGMMPFLETVVTSELALRELRRQFNDDTLLDMDQLQDLESDDKYRLHKMSKTLKYHTDAYMRDQDNMSRDEARNKQIVMENDIVLMESSFDVTESYAATLKNPIEPYSGMCESSRACQKTNKYRPHQIEHRDKETFTTKRMYTFGKKAWDKVPEEQRKEYMMTEAVDVGVDNPSDQGKIAVCSADKQDGFICAKAETRRYDEPMMAFKGSLPLPSKITSSFYSDIVARKGHEARVQEWLADGLSLEELDAYKCKAEDMYSRGWQMAEDEAEAGVSCEEPGSLEAEEAAFRARDDSAPVDDEQATGGAPIAASPSSSSTPVSEEETSIADSAVEFACGKPNEHEHENPMSPTSFHSTASASVESLKHPISNSPQDLAQEKSQNIILADQGNDATGDDSNGRPPTSVLPPNALLSEILNKAAKALVQAGAACYLPQALDLASPIIRFQNTVIAQSKTVQRVAILVFLHNWPVKWPENCERITRLGDRLMEKLKREC</sequence>
<feature type="compositionally biased region" description="Polar residues" evidence="1">
    <location>
        <begin position="524"/>
        <end position="537"/>
    </location>
</feature>
<feature type="compositionally biased region" description="Pro residues" evidence="1">
    <location>
        <begin position="21"/>
        <end position="31"/>
    </location>
</feature>